<organism evidence="2 3">
    <name type="scientific">Maribacter litopenaei</name>
    <dbReference type="NCBI Taxonomy" id="2976127"/>
    <lineage>
        <taxon>Bacteria</taxon>
        <taxon>Pseudomonadati</taxon>
        <taxon>Bacteroidota</taxon>
        <taxon>Flavobacteriia</taxon>
        <taxon>Flavobacteriales</taxon>
        <taxon>Flavobacteriaceae</taxon>
        <taxon>Maribacter</taxon>
    </lineage>
</organism>
<reference evidence="2" key="1">
    <citation type="submission" date="2022-09" db="EMBL/GenBank/DDBJ databases">
        <title>Maribacter litopenaei sp. nov., isolated from the intestinal tract of the Pacific White Shrimp, Litopenaeus vannamei.</title>
        <authorList>
            <person name="Kim S.Y."/>
            <person name="Hwang C.Y."/>
        </authorList>
    </citation>
    <scope>NUCLEOTIDE SEQUENCE</scope>
    <source>
        <strain evidence="2">HL-LV01</strain>
    </source>
</reference>
<dbReference type="RefSeq" id="WP_260575135.1">
    <property type="nucleotide sequence ID" value="NZ_CP104205.1"/>
</dbReference>
<sequence>MKIAPTLMALLLIGNMLYAQDRLTGETFTTRSEILARNGMVATSQPLATQAALDILKKGGSAMDAAIAANAVLGLVEPASCGIGGDIFAIVSVSRRTEALWF</sequence>
<keyword evidence="3" id="KW-1185">Reference proteome</keyword>
<dbReference type="Pfam" id="PF01019">
    <property type="entry name" value="G_glu_transpept"/>
    <property type="match status" value="1"/>
</dbReference>
<dbReference type="PANTHER" id="PTHR43881">
    <property type="entry name" value="GAMMA-GLUTAMYLTRANSPEPTIDASE (AFU_ORTHOLOGUE AFUA_4G13580)"/>
    <property type="match status" value="1"/>
</dbReference>
<dbReference type="InterPro" id="IPR029055">
    <property type="entry name" value="Ntn_hydrolases_N"/>
</dbReference>
<feature type="signal peptide" evidence="1">
    <location>
        <begin position="1"/>
        <end position="19"/>
    </location>
</feature>
<evidence type="ECO:0000313" key="3">
    <source>
        <dbReference type="Proteomes" id="UP001059209"/>
    </source>
</evidence>
<dbReference type="GO" id="GO:0103068">
    <property type="term" value="F:leukotriene C4 gamma-glutamyl transferase activity"/>
    <property type="evidence" value="ECO:0007669"/>
    <property type="project" value="UniProtKB-EC"/>
</dbReference>
<dbReference type="PANTHER" id="PTHR43881:SF1">
    <property type="entry name" value="GAMMA-GLUTAMYLTRANSPEPTIDASE (AFU_ORTHOLOGUE AFUA_4G13580)"/>
    <property type="match status" value="1"/>
</dbReference>
<feature type="chain" id="PRO_5045779278" evidence="1">
    <location>
        <begin position="20"/>
        <end position="102"/>
    </location>
</feature>
<evidence type="ECO:0000256" key="1">
    <source>
        <dbReference type="SAM" id="SignalP"/>
    </source>
</evidence>
<protein>
    <submittedName>
        <fullName evidence="2">Gamma-glutamyltransferase</fullName>
        <ecNumber evidence="2">2.3.2.2</ecNumber>
    </submittedName>
</protein>
<proteinExistence type="predicted"/>
<gene>
    <name evidence="2" type="ORF">NYZ99_10095</name>
</gene>
<dbReference type="EMBL" id="CP104205">
    <property type="protein sequence ID" value="UWX56500.1"/>
    <property type="molecule type" value="Genomic_DNA"/>
</dbReference>
<dbReference type="EC" id="2.3.2.2" evidence="2"/>
<dbReference type="InterPro" id="IPR052896">
    <property type="entry name" value="GGT-like_enzyme"/>
</dbReference>
<evidence type="ECO:0000313" key="2">
    <source>
        <dbReference type="EMBL" id="UWX56500.1"/>
    </source>
</evidence>
<keyword evidence="2" id="KW-0012">Acyltransferase</keyword>
<dbReference type="SUPFAM" id="SSF56235">
    <property type="entry name" value="N-terminal nucleophile aminohydrolases (Ntn hydrolases)"/>
    <property type="match status" value="1"/>
</dbReference>
<keyword evidence="2" id="KW-0808">Transferase</keyword>
<dbReference type="Proteomes" id="UP001059209">
    <property type="component" value="Chromosome"/>
</dbReference>
<accession>A0ABY5YBP8</accession>
<name>A0ABY5YBP8_9FLAO</name>
<keyword evidence="1" id="KW-0732">Signal</keyword>